<dbReference type="EMBL" id="JAVFWL010000005">
    <property type="protein sequence ID" value="KAK6754373.1"/>
    <property type="molecule type" value="Genomic_DNA"/>
</dbReference>
<evidence type="ECO:0000256" key="1">
    <source>
        <dbReference type="SAM" id="SignalP"/>
    </source>
</evidence>
<evidence type="ECO:0000313" key="2">
    <source>
        <dbReference type="EMBL" id="KAK6754373.1"/>
    </source>
</evidence>
<accession>A0ABR1DW04</accession>
<comment type="caution">
    <text evidence="2">The sequence shown here is derived from an EMBL/GenBank/DDBJ whole genome shotgun (WGS) entry which is preliminary data.</text>
</comment>
<sequence length="164" mass="19379">MAELRCSTSIFKLGDMRYTLILIVLAVTLTECSDELPDCSEEAKHPLEKEIKEKLSEEIKSKVQKKKDGKELEYRCELEYMGWLVLEDPKKEMEWLYPESMKNYPDDFSILISTQNETKKNENEATKAVLKEWEDYLTSLKPSEFFGCNHKEEHNTHKYICIFH</sequence>
<reference evidence="2 3" key="1">
    <citation type="submission" date="2023-08" db="EMBL/GenBank/DDBJ databases">
        <title>A Necator americanus chromosomal reference genome.</title>
        <authorList>
            <person name="Ilik V."/>
            <person name="Petrzelkova K.J."/>
            <person name="Pardy F."/>
            <person name="Fuh T."/>
            <person name="Niatou-Singa F.S."/>
            <person name="Gouil Q."/>
            <person name="Baker L."/>
            <person name="Ritchie M.E."/>
            <person name="Jex A.R."/>
            <person name="Gazzola D."/>
            <person name="Li H."/>
            <person name="Toshio Fujiwara R."/>
            <person name="Zhan B."/>
            <person name="Aroian R.V."/>
            <person name="Pafco B."/>
            <person name="Schwarz E.M."/>
        </authorList>
    </citation>
    <scope>NUCLEOTIDE SEQUENCE [LARGE SCALE GENOMIC DNA]</scope>
    <source>
        <strain evidence="2 3">Aroian</strain>
        <tissue evidence="2">Whole animal</tissue>
    </source>
</reference>
<dbReference type="Pfam" id="PF17641">
    <property type="entry name" value="ASPRs"/>
    <property type="match status" value="1"/>
</dbReference>
<dbReference type="Proteomes" id="UP001303046">
    <property type="component" value="Unassembled WGS sequence"/>
</dbReference>
<keyword evidence="3" id="KW-1185">Reference proteome</keyword>
<dbReference type="InterPro" id="IPR035109">
    <property type="entry name" value="ASPR"/>
</dbReference>
<name>A0ABR1DW04_NECAM</name>
<proteinExistence type="predicted"/>
<feature type="signal peptide" evidence="1">
    <location>
        <begin position="1"/>
        <end position="32"/>
    </location>
</feature>
<organism evidence="2 3">
    <name type="scientific">Necator americanus</name>
    <name type="common">Human hookworm</name>
    <dbReference type="NCBI Taxonomy" id="51031"/>
    <lineage>
        <taxon>Eukaryota</taxon>
        <taxon>Metazoa</taxon>
        <taxon>Ecdysozoa</taxon>
        <taxon>Nematoda</taxon>
        <taxon>Chromadorea</taxon>
        <taxon>Rhabditida</taxon>
        <taxon>Rhabditina</taxon>
        <taxon>Rhabditomorpha</taxon>
        <taxon>Strongyloidea</taxon>
        <taxon>Ancylostomatidae</taxon>
        <taxon>Bunostominae</taxon>
        <taxon>Necator</taxon>
    </lineage>
</organism>
<evidence type="ECO:0000313" key="3">
    <source>
        <dbReference type="Proteomes" id="UP001303046"/>
    </source>
</evidence>
<gene>
    <name evidence="2" type="primary">Necator_chrV.g18190</name>
    <name evidence="2" type="ORF">RB195_013399</name>
</gene>
<protein>
    <submittedName>
        <fullName evidence="2">Uncharacterized protein</fullName>
    </submittedName>
</protein>
<feature type="chain" id="PRO_5045047695" evidence="1">
    <location>
        <begin position="33"/>
        <end position="164"/>
    </location>
</feature>
<keyword evidence="1" id="KW-0732">Signal</keyword>